<keyword evidence="3 5" id="KW-1133">Transmembrane helix</keyword>
<dbReference type="PANTHER" id="PTHR10361">
    <property type="entry name" value="SODIUM-BILE ACID COTRANSPORTER"/>
    <property type="match status" value="1"/>
</dbReference>
<feature type="transmembrane region" description="Helical" evidence="5">
    <location>
        <begin position="136"/>
        <end position="155"/>
    </location>
</feature>
<evidence type="ECO:0000256" key="4">
    <source>
        <dbReference type="ARBA" id="ARBA00023136"/>
    </source>
</evidence>
<keyword evidence="4 5" id="KW-0472">Membrane</keyword>
<reference evidence="6 7" key="1">
    <citation type="submission" date="2020-07" db="EMBL/GenBank/DDBJ databases">
        <authorList>
            <person name="Feng X."/>
        </authorList>
    </citation>
    <scope>NUCLEOTIDE SEQUENCE [LARGE SCALE GENOMIC DNA]</scope>
    <source>
        <strain evidence="6 7">JCM23202</strain>
    </source>
</reference>
<dbReference type="PANTHER" id="PTHR10361:SF28">
    <property type="entry name" value="P3 PROTEIN-RELATED"/>
    <property type="match status" value="1"/>
</dbReference>
<gene>
    <name evidence="6" type="ORF">H5P27_12620</name>
</gene>
<name>A0A7X1E967_9BACT</name>
<feature type="transmembrane region" description="Helical" evidence="5">
    <location>
        <begin position="103"/>
        <end position="124"/>
    </location>
</feature>
<feature type="transmembrane region" description="Helical" evidence="5">
    <location>
        <begin position="12"/>
        <end position="28"/>
    </location>
</feature>
<comment type="caution">
    <text evidence="6">The sequence shown here is derived from an EMBL/GenBank/DDBJ whole genome shotgun (WGS) entry which is preliminary data.</text>
</comment>
<dbReference type="Pfam" id="PF01758">
    <property type="entry name" value="SBF"/>
    <property type="match status" value="1"/>
</dbReference>
<dbReference type="AlphaFoldDB" id="A0A7X1E967"/>
<evidence type="ECO:0000256" key="5">
    <source>
        <dbReference type="SAM" id="Phobius"/>
    </source>
</evidence>
<evidence type="ECO:0000256" key="3">
    <source>
        <dbReference type="ARBA" id="ARBA00022989"/>
    </source>
</evidence>
<feature type="transmembrane region" description="Helical" evidence="5">
    <location>
        <begin position="229"/>
        <end position="248"/>
    </location>
</feature>
<dbReference type="Gene3D" id="1.20.1530.20">
    <property type="match status" value="1"/>
</dbReference>
<feature type="transmembrane region" description="Helical" evidence="5">
    <location>
        <begin position="197"/>
        <end position="217"/>
    </location>
</feature>
<comment type="subcellular location">
    <subcellularLocation>
        <location evidence="1">Membrane</location>
        <topology evidence="1">Multi-pass membrane protein</topology>
    </subcellularLocation>
</comment>
<accession>A0A7X1E967</accession>
<feature type="transmembrane region" description="Helical" evidence="5">
    <location>
        <begin position="40"/>
        <end position="62"/>
    </location>
</feature>
<feature type="transmembrane region" description="Helical" evidence="5">
    <location>
        <begin position="260"/>
        <end position="282"/>
    </location>
</feature>
<dbReference type="InterPro" id="IPR002657">
    <property type="entry name" value="BilAc:Na_symport/Acr3"/>
</dbReference>
<dbReference type="InterPro" id="IPR038770">
    <property type="entry name" value="Na+/solute_symporter_sf"/>
</dbReference>
<feature type="transmembrane region" description="Helical" evidence="5">
    <location>
        <begin position="68"/>
        <end position="91"/>
    </location>
</feature>
<evidence type="ECO:0000313" key="6">
    <source>
        <dbReference type="EMBL" id="MBC2606888.1"/>
    </source>
</evidence>
<proteinExistence type="predicted"/>
<keyword evidence="7" id="KW-1185">Reference proteome</keyword>
<evidence type="ECO:0000256" key="1">
    <source>
        <dbReference type="ARBA" id="ARBA00004141"/>
    </source>
</evidence>
<dbReference type="GO" id="GO:0016020">
    <property type="term" value="C:membrane"/>
    <property type="evidence" value="ECO:0007669"/>
    <property type="project" value="UniProtKB-SubCell"/>
</dbReference>
<evidence type="ECO:0000313" key="7">
    <source>
        <dbReference type="Proteomes" id="UP000526501"/>
    </source>
</evidence>
<dbReference type="InterPro" id="IPR004710">
    <property type="entry name" value="Bilac:Na_transpt"/>
</dbReference>
<dbReference type="EMBL" id="JACHVC010000012">
    <property type="protein sequence ID" value="MBC2606888.1"/>
    <property type="molecule type" value="Genomic_DNA"/>
</dbReference>
<evidence type="ECO:0000256" key="2">
    <source>
        <dbReference type="ARBA" id="ARBA00022692"/>
    </source>
</evidence>
<dbReference type="RefSeq" id="WP_185660758.1">
    <property type="nucleotide sequence ID" value="NZ_CAWPOO010000012.1"/>
</dbReference>
<organism evidence="6 7">
    <name type="scientific">Pelagicoccus albus</name>
    <dbReference type="NCBI Taxonomy" id="415222"/>
    <lineage>
        <taxon>Bacteria</taxon>
        <taxon>Pseudomonadati</taxon>
        <taxon>Verrucomicrobiota</taxon>
        <taxon>Opitutia</taxon>
        <taxon>Puniceicoccales</taxon>
        <taxon>Pelagicoccaceae</taxon>
        <taxon>Pelagicoccus</taxon>
    </lineage>
</organism>
<protein>
    <submittedName>
        <fullName evidence="6">Bile acid:sodium symporter</fullName>
    </submittedName>
</protein>
<dbReference type="Proteomes" id="UP000526501">
    <property type="component" value="Unassembled WGS sequence"/>
</dbReference>
<feature type="transmembrane region" description="Helical" evidence="5">
    <location>
        <begin position="167"/>
        <end position="185"/>
    </location>
</feature>
<sequence>MITPLEESLLKAMIVVIMFGLGCSLSLSDFKSAIKTPKPVLVGFLSQYIIMPALAFGMAKFFEMPNVWAVGIIIVACCPSGTTSSLFNYFAKGDLALSISLSSITTGAALVAMPILLTVYAGPFEAGDLQVDTGKVIVSLLGCLVPVAGGMYLHHKSRRWAKNMEDTGSALGIIVILFLIVSWLPRNFDQMISSDPSILFTSIGLGLGGFLFGYWLSRLLGLSRRRCRTVSLETGIQNGPLAFAIILLTFRDNKELANQILWPALLYSFFIVNTSTVVTYFMRRIAHAEWFHTENDEVKNTLFTQGSIKP</sequence>
<keyword evidence="2 5" id="KW-0812">Transmembrane</keyword>